<feature type="signal peptide" evidence="1">
    <location>
        <begin position="1"/>
        <end position="27"/>
    </location>
</feature>
<organism evidence="3 4">
    <name type="scientific">Roseivivax sediminis</name>
    <dbReference type="NCBI Taxonomy" id="936889"/>
    <lineage>
        <taxon>Bacteria</taxon>
        <taxon>Pseudomonadati</taxon>
        <taxon>Pseudomonadota</taxon>
        <taxon>Alphaproteobacteria</taxon>
        <taxon>Rhodobacterales</taxon>
        <taxon>Roseobacteraceae</taxon>
        <taxon>Roseivivax</taxon>
    </lineage>
</organism>
<reference evidence="3 4" key="1">
    <citation type="submission" date="2016-10" db="EMBL/GenBank/DDBJ databases">
        <authorList>
            <person name="Varghese N."/>
            <person name="Submissions S."/>
        </authorList>
    </citation>
    <scope>NUCLEOTIDE SEQUENCE [LARGE SCALE GENOMIC DNA]</scope>
    <source>
        <strain evidence="4">YIM D21,KCTC 23444,ACCC 10710</strain>
    </source>
</reference>
<feature type="domain" description="AB hydrolase-1" evidence="2">
    <location>
        <begin position="32"/>
        <end position="245"/>
    </location>
</feature>
<accession>A0A1I1SZX1</accession>
<dbReference type="InterPro" id="IPR000073">
    <property type="entry name" value="AB_hydrolase_1"/>
</dbReference>
<name>A0A1I1SZX1_9RHOB</name>
<dbReference type="EMBL" id="FOMS01000001">
    <property type="protein sequence ID" value="SFD51881.1"/>
    <property type="molecule type" value="Genomic_DNA"/>
</dbReference>
<keyword evidence="4" id="KW-1185">Reference proteome</keyword>
<keyword evidence="1" id="KW-0732">Signal</keyword>
<dbReference type="PANTHER" id="PTHR37017:SF11">
    <property type="entry name" value="ESTERASE_LIPASE_THIOESTERASE DOMAIN-CONTAINING PROTEIN"/>
    <property type="match status" value="1"/>
</dbReference>
<dbReference type="Gene3D" id="3.40.50.1820">
    <property type="entry name" value="alpha/beta hydrolase"/>
    <property type="match status" value="1"/>
</dbReference>
<dbReference type="InterPro" id="IPR029058">
    <property type="entry name" value="AB_hydrolase_fold"/>
</dbReference>
<evidence type="ECO:0000259" key="2">
    <source>
        <dbReference type="Pfam" id="PF12697"/>
    </source>
</evidence>
<dbReference type="InterPro" id="IPR052897">
    <property type="entry name" value="Sec-Metab_Biosynth_Hydrolase"/>
</dbReference>
<evidence type="ECO:0000313" key="4">
    <source>
        <dbReference type="Proteomes" id="UP000325289"/>
    </source>
</evidence>
<dbReference type="PANTHER" id="PTHR37017">
    <property type="entry name" value="AB HYDROLASE-1 DOMAIN-CONTAINING PROTEIN-RELATED"/>
    <property type="match status" value="1"/>
</dbReference>
<gene>
    <name evidence="3" type="ORF">SAMN04515678_101411</name>
</gene>
<evidence type="ECO:0000313" key="3">
    <source>
        <dbReference type="EMBL" id="SFD51881.1"/>
    </source>
</evidence>
<proteinExistence type="predicted"/>
<feature type="chain" id="PRO_5009301828" evidence="1">
    <location>
        <begin position="28"/>
        <end position="254"/>
    </location>
</feature>
<dbReference type="Proteomes" id="UP000325289">
    <property type="component" value="Unassembled WGS sequence"/>
</dbReference>
<protein>
    <submittedName>
        <fullName evidence="3">Pimeloyl-ACP methyl ester carboxylesterase</fullName>
    </submittedName>
</protein>
<dbReference type="AlphaFoldDB" id="A0A1I1SZX1"/>
<evidence type="ECO:0000256" key="1">
    <source>
        <dbReference type="SAM" id="SignalP"/>
    </source>
</evidence>
<dbReference type="SUPFAM" id="SSF53474">
    <property type="entry name" value="alpha/beta-Hydrolases"/>
    <property type="match status" value="1"/>
</dbReference>
<dbReference type="Pfam" id="PF12697">
    <property type="entry name" value="Abhydrolase_6"/>
    <property type="match status" value="1"/>
</dbReference>
<sequence length="254" mass="26883">MTNLRTLFLSGSVALGTMMAQPGMATADVKNIVLVHGANVDGSTWREVYDRLIAQDFNVTITQLPLTSVADDIAAVRRNLDGQDGPVLLVGHSYGGVVISEAGTDPDVKGLVYVAAFQPDAGESGGALLASTSTEFTPDKLTVFDDGHYLVNEDAFLSLVSNGLSDDDAIFVARSQAMSHTAILAHEAQAAAWNDKPSWSAIATEDRTIAPELQRRMAERAGSTVVEIENGHMLPMTSPDEVAEVIAQAAEAVE</sequence>